<dbReference type="GO" id="GO:0005634">
    <property type="term" value="C:nucleus"/>
    <property type="evidence" value="ECO:0007669"/>
    <property type="project" value="UniProtKB-SubCell"/>
</dbReference>
<evidence type="ECO:0000256" key="17">
    <source>
        <dbReference type="ARBA" id="ARBA00063519"/>
    </source>
</evidence>
<dbReference type="GO" id="GO:0004722">
    <property type="term" value="F:protein serine/threonine phosphatase activity"/>
    <property type="evidence" value="ECO:0007669"/>
    <property type="project" value="UniProtKB-EC"/>
</dbReference>
<dbReference type="PANTHER" id="PTHR13832:SF535">
    <property type="entry name" value="PROTEIN PHOSPHATASE 1E"/>
    <property type="match status" value="1"/>
</dbReference>
<evidence type="ECO:0000256" key="12">
    <source>
        <dbReference type="ARBA" id="ARBA00022912"/>
    </source>
</evidence>
<keyword evidence="11" id="KW-0460">Magnesium</keyword>
<name>A0A8C8EE16_9STRI</name>
<dbReference type="SMART" id="SM00332">
    <property type="entry name" value="PP2Cc"/>
    <property type="match status" value="1"/>
</dbReference>
<dbReference type="Proteomes" id="UP000694552">
    <property type="component" value="Unplaced"/>
</dbReference>
<evidence type="ECO:0000256" key="5">
    <source>
        <dbReference type="ARBA" id="ARBA00013081"/>
    </source>
</evidence>
<feature type="region of interest" description="Disordered" evidence="24">
    <location>
        <begin position="475"/>
        <end position="506"/>
    </location>
</feature>
<feature type="compositionally biased region" description="Pro residues" evidence="24">
    <location>
        <begin position="42"/>
        <end position="52"/>
    </location>
</feature>
<dbReference type="Pfam" id="PF00481">
    <property type="entry name" value="PP2C"/>
    <property type="match status" value="1"/>
</dbReference>
<dbReference type="PROSITE" id="PS51746">
    <property type="entry name" value="PPM_2"/>
    <property type="match status" value="1"/>
</dbReference>
<dbReference type="CDD" id="cd00143">
    <property type="entry name" value="PP2Cc"/>
    <property type="match status" value="1"/>
</dbReference>
<keyword evidence="10 23" id="KW-0378">Hydrolase</keyword>
<organism evidence="26 27">
    <name type="scientific">Otus sunia</name>
    <name type="common">Oriental scops-owl</name>
    <dbReference type="NCBI Taxonomy" id="257818"/>
    <lineage>
        <taxon>Eukaryota</taxon>
        <taxon>Metazoa</taxon>
        <taxon>Chordata</taxon>
        <taxon>Craniata</taxon>
        <taxon>Vertebrata</taxon>
        <taxon>Euteleostomi</taxon>
        <taxon>Archelosauria</taxon>
        <taxon>Archosauria</taxon>
        <taxon>Dinosauria</taxon>
        <taxon>Saurischia</taxon>
        <taxon>Theropoda</taxon>
        <taxon>Coelurosauria</taxon>
        <taxon>Aves</taxon>
        <taxon>Neognathae</taxon>
        <taxon>Neoaves</taxon>
        <taxon>Telluraves</taxon>
        <taxon>Strigiformes</taxon>
        <taxon>Strigidae</taxon>
        <taxon>Otus</taxon>
    </lineage>
</organism>
<evidence type="ECO:0000256" key="13">
    <source>
        <dbReference type="ARBA" id="ARBA00023211"/>
    </source>
</evidence>
<evidence type="ECO:0000256" key="7">
    <source>
        <dbReference type="ARBA" id="ARBA00022553"/>
    </source>
</evidence>
<evidence type="ECO:0000256" key="21">
    <source>
        <dbReference type="ARBA" id="ARBA00078590"/>
    </source>
</evidence>
<comment type="subcellular location">
    <subcellularLocation>
        <location evidence="4">Cytoplasm</location>
    </subcellularLocation>
    <subcellularLocation>
        <location evidence="3">Nucleus</location>
    </subcellularLocation>
</comment>
<evidence type="ECO:0000256" key="14">
    <source>
        <dbReference type="ARBA" id="ARBA00023242"/>
    </source>
</evidence>
<evidence type="ECO:0000256" key="23">
    <source>
        <dbReference type="RuleBase" id="RU003465"/>
    </source>
</evidence>
<feature type="compositionally biased region" description="Basic and acidic residues" evidence="24">
    <location>
        <begin position="597"/>
        <end position="606"/>
    </location>
</feature>
<evidence type="ECO:0000256" key="8">
    <source>
        <dbReference type="ARBA" id="ARBA00022723"/>
    </source>
</evidence>
<evidence type="ECO:0000256" key="2">
    <source>
        <dbReference type="ARBA" id="ARBA00001946"/>
    </source>
</evidence>
<keyword evidence="8" id="KW-0479">Metal-binding</keyword>
<dbReference type="PANTHER" id="PTHR13832">
    <property type="entry name" value="PROTEIN PHOSPHATASE 2C"/>
    <property type="match status" value="1"/>
</dbReference>
<evidence type="ECO:0000313" key="26">
    <source>
        <dbReference type="Ensembl" id="ENSOSUP00000020493.1"/>
    </source>
</evidence>
<evidence type="ECO:0000256" key="16">
    <source>
        <dbReference type="ARBA" id="ARBA00048336"/>
    </source>
</evidence>
<dbReference type="AlphaFoldDB" id="A0A8C8EE16"/>
<evidence type="ECO:0000256" key="24">
    <source>
        <dbReference type="SAM" id="MobiDB-lite"/>
    </source>
</evidence>
<evidence type="ECO:0000256" key="19">
    <source>
        <dbReference type="ARBA" id="ARBA00075580"/>
    </source>
</evidence>
<dbReference type="FunFam" id="3.60.40.10:FF:000021">
    <property type="entry name" value="Protein phosphatase, Mg2+/Mn2+-dependent, 1E"/>
    <property type="match status" value="1"/>
</dbReference>
<evidence type="ECO:0000256" key="20">
    <source>
        <dbReference type="ARBA" id="ARBA00075701"/>
    </source>
</evidence>
<keyword evidence="6" id="KW-0963">Cytoplasm</keyword>
<reference evidence="26" key="2">
    <citation type="submission" date="2025-09" db="UniProtKB">
        <authorList>
            <consortium name="Ensembl"/>
        </authorList>
    </citation>
    <scope>IDENTIFICATION</scope>
</reference>
<comment type="similarity">
    <text evidence="23">Belongs to the PP2C family.</text>
</comment>
<comment type="catalytic activity">
    <reaction evidence="16">
        <text>O-phospho-L-threonyl-[protein] + H2O = L-threonyl-[protein] + phosphate</text>
        <dbReference type="Rhea" id="RHEA:47004"/>
        <dbReference type="Rhea" id="RHEA-COMP:11060"/>
        <dbReference type="Rhea" id="RHEA-COMP:11605"/>
        <dbReference type="ChEBI" id="CHEBI:15377"/>
        <dbReference type="ChEBI" id="CHEBI:30013"/>
        <dbReference type="ChEBI" id="CHEBI:43474"/>
        <dbReference type="ChEBI" id="CHEBI:61977"/>
        <dbReference type="EC" id="3.1.3.16"/>
    </reaction>
</comment>
<keyword evidence="13" id="KW-0464">Manganese</keyword>
<keyword evidence="12 23" id="KW-0904">Protein phosphatase</keyword>
<evidence type="ECO:0000256" key="11">
    <source>
        <dbReference type="ARBA" id="ARBA00022842"/>
    </source>
</evidence>
<dbReference type="SUPFAM" id="SSF81606">
    <property type="entry name" value="PP2C-like"/>
    <property type="match status" value="1"/>
</dbReference>
<keyword evidence="9" id="KW-0677">Repeat</keyword>
<protein>
    <recommendedName>
        <fullName evidence="18">Protein phosphatase 1E</fullName>
        <ecNumber evidence="5">3.1.3.16</ecNumber>
    </recommendedName>
    <alternativeName>
        <fullName evidence="21">Ca(2+)/calmodulin-dependent protein kinase phosphatase N</fullName>
    </alternativeName>
    <alternativeName>
        <fullName evidence="19">CaMKP-nucleus</fullName>
    </alternativeName>
    <alternativeName>
        <fullName evidence="20">Partner of PIX 1</fullName>
    </alternativeName>
    <alternativeName>
        <fullName evidence="22">Partner of PIX-alpha</fullName>
    </alternativeName>
</protein>
<feature type="region of interest" description="Disordered" evidence="24">
    <location>
        <begin position="31"/>
        <end position="106"/>
    </location>
</feature>
<comment type="cofactor">
    <cofactor evidence="2">
        <name>Mg(2+)</name>
        <dbReference type="ChEBI" id="CHEBI:18420"/>
    </cofactor>
</comment>
<feature type="region of interest" description="Disordered" evidence="24">
    <location>
        <begin position="586"/>
        <end position="606"/>
    </location>
</feature>
<evidence type="ECO:0000256" key="3">
    <source>
        <dbReference type="ARBA" id="ARBA00004123"/>
    </source>
</evidence>
<dbReference type="InterPro" id="IPR015655">
    <property type="entry name" value="PP2C"/>
</dbReference>
<feature type="compositionally biased region" description="Pro residues" evidence="24">
    <location>
        <begin position="88"/>
        <end position="105"/>
    </location>
</feature>
<dbReference type="Ensembl" id="ENSOSUT00000021141.1">
    <property type="protein sequence ID" value="ENSOSUP00000020493.1"/>
    <property type="gene ID" value="ENSOSUG00000014314.1"/>
</dbReference>
<proteinExistence type="inferred from homology"/>
<evidence type="ECO:0000256" key="9">
    <source>
        <dbReference type="ARBA" id="ARBA00022737"/>
    </source>
</evidence>
<dbReference type="GO" id="GO:0005737">
    <property type="term" value="C:cytoplasm"/>
    <property type="evidence" value="ECO:0007669"/>
    <property type="project" value="UniProtKB-SubCell"/>
</dbReference>
<dbReference type="EC" id="3.1.3.16" evidence="5"/>
<dbReference type="GO" id="GO:0046872">
    <property type="term" value="F:metal ion binding"/>
    <property type="evidence" value="ECO:0007669"/>
    <property type="project" value="UniProtKB-KW"/>
</dbReference>
<evidence type="ECO:0000256" key="1">
    <source>
        <dbReference type="ARBA" id="ARBA00001936"/>
    </source>
</evidence>
<sequence length="737" mass="80571">MAAGGSGSGSGGGSAEEKSYRRFLELFLGEFRGPFGAEPEPEPAPAPSPPLPAADAAAAADEDPGAEGEEGTAAEAEEGEGDGDAGDPQPPAPPPPPPPLPPLPRPLSEYITEEEVEGECLDLCLQQLYKYNCPSFLAAALARATSDEVLQSDLSAHYLPKHVDNADGIIQIETVKLARVVFSKLHEICSNWVKDFPLQPKPHRYYETSIHAIKNMRRKMEDKHVCIPDFNMLFNLEDQEEQAYFAVFDGHGGVDAAIYASIHLHVNMVHQEMFQQDPAEALCRAFRVTDERFVQKAARESLRCGTTGVVTFIRGNMLHVAWLGDSQVMLVRRGQAVELMKPHKPDREDEKKRIEALGGCVVWFGAWRVNGSLSVSRAIGDAEHKPYICGDADSASTVLDGSEDYLILACDGFYDTVNPDEAVKVVADHLKENNGDSSMVAHKLVASARDAGSSDNITVIVVFLRDMNAAVNVSEESDWTENSFQGGQEDNGEDKENHGDCKRPWPQHQCSAPADLGYEGRVDSFTDRTSLSIGSSINLFDDQGYLDLTKTGTSTPQSAKCLPPIQAFSPGIPKSANLISLAVKNDSTERTTPSVRGQRDPREHHAPLGLAAAGPSIYRVKGLSPIFCGLEEELFKSLGKRAALFHLRLCNGKRRRGARLKPKFHAPLWAREPSHLEGSRLSLPVRGRSSTRLWKPPWNKGSWLSSPRELLRHQRVWREPGVLSLGAPVDLSVLSCS</sequence>
<accession>A0A8C8EE16</accession>
<keyword evidence="27" id="KW-1185">Reference proteome</keyword>
<dbReference type="InterPro" id="IPR001932">
    <property type="entry name" value="PPM-type_phosphatase-like_dom"/>
</dbReference>
<keyword evidence="14" id="KW-0539">Nucleus</keyword>
<reference evidence="26" key="1">
    <citation type="submission" date="2025-08" db="UniProtKB">
        <authorList>
            <consortium name="Ensembl"/>
        </authorList>
    </citation>
    <scope>IDENTIFICATION</scope>
</reference>
<comment type="subunit">
    <text evidence="17">Heterotrimer. Interacts with PAX1 and ARHGEF6 (or ARHGEF7).</text>
</comment>
<dbReference type="InterPro" id="IPR036457">
    <property type="entry name" value="PPM-type-like_dom_sf"/>
</dbReference>
<comment type="cofactor">
    <cofactor evidence="1">
        <name>Mn(2+)</name>
        <dbReference type="ChEBI" id="CHEBI:29035"/>
    </cofactor>
</comment>
<dbReference type="InterPro" id="IPR000222">
    <property type="entry name" value="PP2C_BS"/>
</dbReference>
<evidence type="ECO:0000256" key="15">
    <source>
        <dbReference type="ARBA" id="ARBA00047761"/>
    </source>
</evidence>
<evidence type="ECO:0000256" key="18">
    <source>
        <dbReference type="ARBA" id="ARBA00070214"/>
    </source>
</evidence>
<evidence type="ECO:0000313" key="27">
    <source>
        <dbReference type="Proteomes" id="UP000694552"/>
    </source>
</evidence>
<feature type="compositionally biased region" description="Basic and acidic residues" evidence="24">
    <location>
        <begin position="494"/>
        <end position="503"/>
    </location>
</feature>
<evidence type="ECO:0000256" key="4">
    <source>
        <dbReference type="ARBA" id="ARBA00004496"/>
    </source>
</evidence>
<evidence type="ECO:0000256" key="6">
    <source>
        <dbReference type="ARBA" id="ARBA00022490"/>
    </source>
</evidence>
<feature type="domain" description="PPM-type phosphatase" evidence="25">
    <location>
        <begin position="204"/>
        <end position="464"/>
    </location>
</feature>
<evidence type="ECO:0000256" key="22">
    <source>
        <dbReference type="ARBA" id="ARBA00079435"/>
    </source>
</evidence>
<dbReference type="PROSITE" id="PS01032">
    <property type="entry name" value="PPM_1"/>
    <property type="match status" value="1"/>
</dbReference>
<evidence type="ECO:0000256" key="10">
    <source>
        <dbReference type="ARBA" id="ARBA00022801"/>
    </source>
</evidence>
<evidence type="ECO:0000259" key="25">
    <source>
        <dbReference type="PROSITE" id="PS51746"/>
    </source>
</evidence>
<feature type="compositionally biased region" description="Acidic residues" evidence="24">
    <location>
        <begin position="60"/>
        <end position="85"/>
    </location>
</feature>
<dbReference type="Gene3D" id="3.60.40.10">
    <property type="entry name" value="PPM-type phosphatase domain"/>
    <property type="match status" value="1"/>
</dbReference>
<keyword evidence="7" id="KW-0597">Phosphoprotein</keyword>
<comment type="catalytic activity">
    <reaction evidence="15">
        <text>O-phospho-L-seryl-[protein] + H2O = L-seryl-[protein] + phosphate</text>
        <dbReference type="Rhea" id="RHEA:20629"/>
        <dbReference type="Rhea" id="RHEA-COMP:9863"/>
        <dbReference type="Rhea" id="RHEA-COMP:11604"/>
        <dbReference type="ChEBI" id="CHEBI:15377"/>
        <dbReference type="ChEBI" id="CHEBI:29999"/>
        <dbReference type="ChEBI" id="CHEBI:43474"/>
        <dbReference type="ChEBI" id="CHEBI:83421"/>
        <dbReference type="EC" id="3.1.3.16"/>
    </reaction>
</comment>